<reference evidence="1" key="1">
    <citation type="journal article" date="2022" name="Int. J. Mol. Sci.">
        <title>Draft Genome of Tanacetum Coccineum: Genomic Comparison of Closely Related Tanacetum-Family Plants.</title>
        <authorList>
            <person name="Yamashiro T."/>
            <person name="Shiraishi A."/>
            <person name="Nakayama K."/>
            <person name="Satake H."/>
        </authorList>
    </citation>
    <scope>NUCLEOTIDE SEQUENCE</scope>
</reference>
<evidence type="ECO:0000313" key="2">
    <source>
        <dbReference type="Proteomes" id="UP001151760"/>
    </source>
</evidence>
<name>A0ABQ5AFW4_9ASTR</name>
<keyword evidence="2" id="KW-1185">Reference proteome</keyword>
<reference evidence="1" key="2">
    <citation type="submission" date="2022-01" db="EMBL/GenBank/DDBJ databases">
        <authorList>
            <person name="Yamashiro T."/>
            <person name="Shiraishi A."/>
            <person name="Satake H."/>
            <person name="Nakayama K."/>
        </authorList>
    </citation>
    <scope>NUCLEOTIDE SEQUENCE</scope>
</reference>
<gene>
    <name evidence="1" type="ORF">Tco_0821230</name>
</gene>
<organism evidence="1 2">
    <name type="scientific">Tanacetum coccineum</name>
    <dbReference type="NCBI Taxonomy" id="301880"/>
    <lineage>
        <taxon>Eukaryota</taxon>
        <taxon>Viridiplantae</taxon>
        <taxon>Streptophyta</taxon>
        <taxon>Embryophyta</taxon>
        <taxon>Tracheophyta</taxon>
        <taxon>Spermatophyta</taxon>
        <taxon>Magnoliopsida</taxon>
        <taxon>eudicotyledons</taxon>
        <taxon>Gunneridae</taxon>
        <taxon>Pentapetalae</taxon>
        <taxon>asterids</taxon>
        <taxon>campanulids</taxon>
        <taxon>Asterales</taxon>
        <taxon>Asteraceae</taxon>
        <taxon>Asteroideae</taxon>
        <taxon>Anthemideae</taxon>
        <taxon>Anthemidinae</taxon>
        <taxon>Tanacetum</taxon>
    </lineage>
</organism>
<protein>
    <submittedName>
        <fullName evidence="1">Uncharacterized protein</fullName>
    </submittedName>
</protein>
<evidence type="ECO:0000313" key="1">
    <source>
        <dbReference type="EMBL" id="GJT00061.1"/>
    </source>
</evidence>
<accession>A0ABQ5AFW4</accession>
<sequence>MGPLVPALADASPFIITSQRAYQYNEDVGNVGGGDNNDEYVDMNVDEDGVKIIDVKNEDVGDVKLNDDDGVPIKETNIDYDHVEDVDADINVDIFYP</sequence>
<dbReference type="Proteomes" id="UP001151760">
    <property type="component" value="Unassembled WGS sequence"/>
</dbReference>
<dbReference type="EMBL" id="BQNB010012165">
    <property type="protein sequence ID" value="GJT00061.1"/>
    <property type="molecule type" value="Genomic_DNA"/>
</dbReference>
<proteinExistence type="predicted"/>
<comment type="caution">
    <text evidence="1">The sequence shown here is derived from an EMBL/GenBank/DDBJ whole genome shotgun (WGS) entry which is preliminary data.</text>
</comment>